<accession>A0A232EVX3</accession>
<dbReference type="Proteomes" id="UP000215335">
    <property type="component" value="Unassembled WGS sequence"/>
</dbReference>
<organism evidence="1 2">
    <name type="scientific">Trichomalopsis sarcophagae</name>
    <dbReference type="NCBI Taxonomy" id="543379"/>
    <lineage>
        <taxon>Eukaryota</taxon>
        <taxon>Metazoa</taxon>
        <taxon>Ecdysozoa</taxon>
        <taxon>Arthropoda</taxon>
        <taxon>Hexapoda</taxon>
        <taxon>Insecta</taxon>
        <taxon>Pterygota</taxon>
        <taxon>Neoptera</taxon>
        <taxon>Endopterygota</taxon>
        <taxon>Hymenoptera</taxon>
        <taxon>Apocrita</taxon>
        <taxon>Proctotrupomorpha</taxon>
        <taxon>Chalcidoidea</taxon>
        <taxon>Pteromalidae</taxon>
        <taxon>Pteromalinae</taxon>
        <taxon>Trichomalopsis</taxon>
    </lineage>
</organism>
<dbReference type="EMBL" id="NNAY01001935">
    <property type="protein sequence ID" value="OXU22509.1"/>
    <property type="molecule type" value="Genomic_DNA"/>
</dbReference>
<proteinExistence type="predicted"/>
<name>A0A232EVX3_9HYME</name>
<keyword evidence="2" id="KW-1185">Reference proteome</keyword>
<comment type="caution">
    <text evidence="1">The sequence shown here is derived from an EMBL/GenBank/DDBJ whole genome shotgun (WGS) entry which is preliminary data.</text>
</comment>
<sequence length="89" mass="10704">MIIINTKKECLPVGLIPPKVFKYLDENNYLINNHQTPIIYHIPRNIHNKSIQYTPDRIHNVHLVYNYSITELDKKELQDFDYYSQKCNQ</sequence>
<evidence type="ECO:0000313" key="1">
    <source>
        <dbReference type="EMBL" id="OXU22509.1"/>
    </source>
</evidence>
<gene>
    <name evidence="1" type="ORF">TSAR_012086</name>
</gene>
<reference evidence="1 2" key="1">
    <citation type="journal article" date="2017" name="Curr. Biol.">
        <title>The Evolution of Venom by Co-option of Single-Copy Genes.</title>
        <authorList>
            <person name="Martinson E.O."/>
            <person name="Mrinalini"/>
            <person name="Kelkar Y.D."/>
            <person name="Chang C.H."/>
            <person name="Werren J.H."/>
        </authorList>
    </citation>
    <scope>NUCLEOTIDE SEQUENCE [LARGE SCALE GENOMIC DNA]</scope>
    <source>
        <strain evidence="1 2">Alberta</strain>
        <tissue evidence="1">Whole body</tissue>
    </source>
</reference>
<protein>
    <submittedName>
        <fullName evidence="1">Uncharacterized protein</fullName>
    </submittedName>
</protein>
<evidence type="ECO:0000313" key="2">
    <source>
        <dbReference type="Proteomes" id="UP000215335"/>
    </source>
</evidence>
<dbReference type="AlphaFoldDB" id="A0A232EVX3"/>